<sequence>MADRQQPIKTLFLVISDMHGLKKLARDTLNHSVDVVILCGDLSTDSEFEEYKASISFLRTINAPLKIAIAGNHDFTMDIATFRRKVAYVKPPLNPSLVQQVYGYGGEARNLFDRQAGNTFLNEGTHEFQLGNSAILRVYAGPYTPSQVDWGFQYHTGQGHDLIRTQLPSEI</sequence>
<evidence type="ECO:0000313" key="3">
    <source>
        <dbReference type="Proteomes" id="UP000019376"/>
    </source>
</evidence>
<dbReference type="eggNOG" id="KOG3947">
    <property type="taxonomic scope" value="Eukaryota"/>
</dbReference>
<dbReference type="InterPro" id="IPR004843">
    <property type="entry name" value="Calcineurin-like_PHP"/>
</dbReference>
<dbReference type="HOGENOM" id="CLU_041441_4_1_1"/>
<dbReference type="GO" id="GO:0016787">
    <property type="term" value="F:hydrolase activity"/>
    <property type="evidence" value="ECO:0007669"/>
    <property type="project" value="InterPro"/>
</dbReference>
<dbReference type="PANTHER" id="PTHR12905">
    <property type="entry name" value="METALLOPHOSPHOESTERASE"/>
    <property type="match status" value="1"/>
</dbReference>
<dbReference type="Pfam" id="PF00149">
    <property type="entry name" value="Metallophos"/>
    <property type="match status" value="1"/>
</dbReference>
<dbReference type="Proteomes" id="UP000019376">
    <property type="component" value="Unassembled WGS sequence"/>
</dbReference>
<accession>S7ZKZ0</accession>
<protein>
    <recommendedName>
        <fullName evidence="1">Calcineurin-like phosphoesterase domain-containing protein</fullName>
    </recommendedName>
</protein>
<dbReference type="Gene3D" id="3.60.21.10">
    <property type="match status" value="1"/>
</dbReference>
<dbReference type="PANTHER" id="PTHR12905:SF0">
    <property type="entry name" value="CALCINEURIN-LIKE PHOSPHOESTERASE DOMAIN-CONTAINING PROTEIN"/>
    <property type="match status" value="1"/>
</dbReference>
<dbReference type="InterPro" id="IPR051693">
    <property type="entry name" value="UPF0046_metallophosphoest"/>
</dbReference>
<evidence type="ECO:0000259" key="1">
    <source>
        <dbReference type="Pfam" id="PF00149"/>
    </source>
</evidence>
<dbReference type="EMBL" id="KB644412">
    <property type="protein sequence ID" value="EPS30979.1"/>
    <property type="molecule type" value="Genomic_DNA"/>
</dbReference>
<evidence type="ECO:0000313" key="2">
    <source>
        <dbReference type="EMBL" id="EPS30979.1"/>
    </source>
</evidence>
<name>S7ZKZ0_PENO1</name>
<dbReference type="AlphaFoldDB" id="S7ZKZ0"/>
<feature type="domain" description="Calcineurin-like phosphoesterase" evidence="1">
    <location>
        <begin position="12"/>
        <end position="89"/>
    </location>
</feature>
<gene>
    <name evidence="2" type="ORF">PDE_05933</name>
</gene>
<reference evidence="2 3" key="1">
    <citation type="journal article" date="2013" name="PLoS ONE">
        <title>Genomic and secretomic analyses reveal unique features of the lignocellulolytic enzyme system of Penicillium decumbens.</title>
        <authorList>
            <person name="Liu G."/>
            <person name="Zhang L."/>
            <person name="Wei X."/>
            <person name="Zou G."/>
            <person name="Qin Y."/>
            <person name="Ma L."/>
            <person name="Li J."/>
            <person name="Zheng H."/>
            <person name="Wang S."/>
            <person name="Wang C."/>
            <person name="Xun L."/>
            <person name="Zhao G.-P."/>
            <person name="Zhou Z."/>
            <person name="Qu Y."/>
        </authorList>
    </citation>
    <scope>NUCLEOTIDE SEQUENCE [LARGE SCALE GENOMIC DNA]</scope>
    <source>
        <strain evidence="3">114-2 / CGMCC 5302</strain>
    </source>
</reference>
<dbReference type="OrthoDB" id="630188at2759"/>
<keyword evidence="3" id="KW-1185">Reference proteome</keyword>
<organism evidence="2 3">
    <name type="scientific">Penicillium oxalicum (strain 114-2 / CGMCC 5302)</name>
    <name type="common">Penicillium decumbens</name>
    <dbReference type="NCBI Taxonomy" id="933388"/>
    <lineage>
        <taxon>Eukaryota</taxon>
        <taxon>Fungi</taxon>
        <taxon>Dikarya</taxon>
        <taxon>Ascomycota</taxon>
        <taxon>Pezizomycotina</taxon>
        <taxon>Eurotiomycetes</taxon>
        <taxon>Eurotiomycetidae</taxon>
        <taxon>Eurotiales</taxon>
        <taxon>Aspergillaceae</taxon>
        <taxon>Penicillium</taxon>
    </lineage>
</organism>
<dbReference type="SUPFAM" id="SSF56300">
    <property type="entry name" value="Metallo-dependent phosphatases"/>
    <property type="match status" value="1"/>
</dbReference>
<dbReference type="PhylomeDB" id="S7ZKZ0"/>
<proteinExistence type="predicted"/>
<dbReference type="InterPro" id="IPR029052">
    <property type="entry name" value="Metallo-depent_PP-like"/>
</dbReference>